<feature type="domain" description="TRAPPC10/Trs130 C-terminal" evidence="6">
    <location>
        <begin position="1195"/>
        <end position="1263"/>
    </location>
</feature>
<dbReference type="InterPro" id="IPR045126">
    <property type="entry name" value="TRAPPC10/Trs130"/>
</dbReference>
<reference evidence="8" key="1">
    <citation type="submission" date="2024-03" db="EMBL/GenBank/DDBJ databases">
        <authorList>
            <consortium name="ELIXIR-Norway"/>
            <consortium name="Elixir Norway"/>
        </authorList>
    </citation>
    <scope>NUCLEOTIDE SEQUENCE</scope>
</reference>
<evidence type="ECO:0000259" key="5">
    <source>
        <dbReference type="Pfam" id="PF11817"/>
    </source>
</evidence>
<evidence type="ECO:0000259" key="7">
    <source>
        <dbReference type="Pfam" id="PF23036"/>
    </source>
</evidence>
<feature type="compositionally biased region" description="Basic and acidic residues" evidence="4">
    <location>
        <begin position="898"/>
        <end position="910"/>
    </location>
</feature>
<comment type="subcellular location">
    <subcellularLocation>
        <location evidence="1">Golgi apparatus</location>
    </subcellularLocation>
</comment>
<name>A0ABP1AT14_9BRYO</name>
<evidence type="ECO:0000313" key="8">
    <source>
        <dbReference type="EMBL" id="CAK9865466.1"/>
    </source>
</evidence>
<dbReference type="InterPro" id="IPR021773">
    <property type="entry name" value="TPC11"/>
</dbReference>
<accession>A0ABP1AT14</accession>
<proteinExistence type="predicted"/>
<dbReference type="PANTHER" id="PTHR13251">
    <property type="entry name" value="EPILEPSY HOLOPROSENCEPHALY CANDIDATE 1/TMEM1"/>
    <property type="match status" value="1"/>
</dbReference>
<evidence type="ECO:0000259" key="6">
    <source>
        <dbReference type="Pfam" id="PF12584"/>
    </source>
</evidence>
<organism evidence="8 9">
    <name type="scientific">Sphagnum jensenii</name>
    <dbReference type="NCBI Taxonomy" id="128206"/>
    <lineage>
        <taxon>Eukaryota</taxon>
        <taxon>Viridiplantae</taxon>
        <taxon>Streptophyta</taxon>
        <taxon>Embryophyta</taxon>
        <taxon>Bryophyta</taxon>
        <taxon>Sphagnophytina</taxon>
        <taxon>Sphagnopsida</taxon>
        <taxon>Sphagnales</taxon>
        <taxon>Sphagnaceae</taxon>
        <taxon>Sphagnum</taxon>
    </lineage>
</organism>
<dbReference type="Pfam" id="PF11817">
    <property type="entry name" value="Foie-gras_1"/>
    <property type="match status" value="1"/>
</dbReference>
<evidence type="ECO:0000313" key="9">
    <source>
        <dbReference type="Proteomes" id="UP001497522"/>
    </source>
</evidence>
<dbReference type="Pfam" id="PF12584">
    <property type="entry name" value="TRAPPC10"/>
    <property type="match status" value="1"/>
</dbReference>
<dbReference type="InterPro" id="IPR022233">
    <property type="entry name" value="TRAPPC10/Trs130_C"/>
</dbReference>
<keyword evidence="2" id="KW-0813">Transport</keyword>
<gene>
    <name evidence="8" type="ORF">CSSPJE1EN2_LOCUS8461</name>
</gene>
<protein>
    <recommendedName>
        <fullName evidence="10">Trafficking protein particle complex subunit 10</fullName>
    </recommendedName>
</protein>
<dbReference type="InterPro" id="IPR056913">
    <property type="entry name" value="TRAPPC10/Trs130_N"/>
</dbReference>
<evidence type="ECO:0008006" key="10">
    <source>
        <dbReference type="Google" id="ProtNLM"/>
    </source>
</evidence>
<feature type="region of interest" description="Disordered" evidence="4">
    <location>
        <begin position="493"/>
        <end position="531"/>
    </location>
</feature>
<feature type="region of interest" description="Disordered" evidence="4">
    <location>
        <begin position="896"/>
        <end position="923"/>
    </location>
</feature>
<sequence length="1294" mass="143916">MAKPSSFPFAPLNNAPDRLVVAIEDVNDLWSILKEPFEARVPFRKATLNNKARNPVTVEQLPVEYILTTDARLRTRIPTDQLPLPLWYRSPYATVVLITCDDLDEYKNVLKPRLKALVQNEDREWFIVFVLKSVADSTNKLVRRVYSKLENEFSSKRRERCCKLELHGGETAVWDDLESKIVECIRITLDRRVLYYEEEVRKLSETRFLPTWNFGNFFIVKERLAFMFEMAQLQEDALREYDELEQIYLEIVNAPNVKAKEFGGTDIGDDRAALLEGLRKPFSQFVHDGVVREFDFRQYLFSRQAQLLFSLNRPAEVAARGNTFIMTFSRTLVPHEKKLPFCLREVWVITACLTLVKATAQRFTWRTAPDMEKDFYRLQADLYFYARTKFMRLADLIGYGKIIERSPCNSAALSMLPWPKPAVWPAVPSDAAARILAKEQFQAAQQNNLEGIALKNQLSLSPSVLLREANRRRASLSAGNLSEMVDTNRLSFSETSPAVDGGAPASLSPSTSKESLENTQPRPLETARSNIDPPMNLLEIHVAAEHALLNSITDETLRKSLTSVENFEEFYLDLTRKSADNFHRSSRKRHGVILDGEVAAVHYHRGALDAAAKLYEKVCALYASERWNALLAEVLPRLINCQRQLRDWSAYLFSCVKLLSVDSFLLSTEDRHYLQSEIVKLAHNGLKVQVFLDVSALITFAARGGPPLELCESDPGVLEVVVWSGFVEDVCMESLSLTLIATFTADEGAKVVKSLQTPVLKPGKNRVLIDIPPQRPGSYVLGALTGHLGQVRLRSHTYCSTSAASSKGGPPGSDDVLSYEKPLRPVLEVLQPRALVEIKAAVAAGLLVREPQWVGIVIQPLNYSLKRAVVYISVGPGLCLESPQTAQLELYSPAFPHESGEKSEIDDNKGTMDFPSTPPPEGFEPLEIKNGTVVLSDWASTVASVLWVQVMATPDPEEKMPSTGIQIFPAPHPPASPKALPPRTTSSKASQLGFNHTLSITGSIQESRAPSFTCPFRTLVRTVSQGNDGTLFLQVTLKSQVEAIVTIVDAKLALQPGFSHVDDPEGRPSPSLLLPLSLSATREGALLFVVRSDLAARKEGNMLFPKSTLNVQYKISGDRRHGAHSHQGSHLLEYSSSFVLEMPVLEQLVAVGMLAILSKNLRVGQQIIFQWRVERLKEGRATLCFQREAGDAHGSDSTSKDEDAEELSYELKINEKSWMIAGRKKGSISLSQQLGARTVISMACVPLVTGHVHPPALHLANVSRPNISHSPAGPHLVCILPPDPCSALCVKKGI</sequence>
<keyword evidence="9" id="KW-1185">Reference proteome</keyword>
<evidence type="ECO:0000256" key="2">
    <source>
        <dbReference type="ARBA" id="ARBA00022448"/>
    </source>
</evidence>
<keyword evidence="3" id="KW-0333">Golgi apparatus</keyword>
<feature type="domain" description="Trafficking protein particle complex subunit 11" evidence="5">
    <location>
        <begin position="571"/>
        <end position="660"/>
    </location>
</feature>
<dbReference type="Pfam" id="PF23036">
    <property type="entry name" value="TRAPPC10_1st"/>
    <property type="match status" value="1"/>
</dbReference>
<dbReference type="EMBL" id="OZ023716">
    <property type="protein sequence ID" value="CAK9865466.1"/>
    <property type="molecule type" value="Genomic_DNA"/>
</dbReference>
<evidence type="ECO:0000256" key="4">
    <source>
        <dbReference type="SAM" id="MobiDB-lite"/>
    </source>
</evidence>
<evidence type="ECO:0000256" key="3">
    <source>
        <dbReference type="ARBA" id="ARBA00023034"/>
    </source>
</evidence>
<dbReference type="Proteomes" id="UP001497522">
    <property type="component" value="Chromosome 15"/>
</dbReference>
<feature type="domain" description="TRAPPC10/Trs130 N-terminal" evidence="7">
    <location>
        <begin position="19"/>
        <end position="318"/>
    </location>
</feature>
<evidence type="ECO:0000256" key="1">
    <source>
        <dbReference type="ARBA" id="ARBA00004555"/>
    </source>
</evidence>
<feature type="compositionally biased region" description="Polar residues" evidence="4">
    <location>
        <begin position="507"/>
        <end position="521"/>
    </location>
</feature>
<dbReference type="PANTHER" id="PTHR13251:SF3">
    <property type="entry name" value="TRAFFICKING PROTEIN PARTICLE COMPLEX SUBUNIT 10"/>
    <property type="match status" value="1"/>
</dbReference>